<sequence>MINALLKELDAILISSPANIIYLTKNFGFSETEREAFLLITKKNKYIITDKRYSESIHQSKINFKLIDEGAISFLGNGIEEIIKKEKIKTLGIEENNLTVFEYRLLN</sequence>
<evidence type="ECO:0000313" key="3">
    <source>
        <dbReference type="Proteomes" id="UP000321026"/>
    </source>
</evidence>
<dbReference type="EMBL" id="SSDS01000114">
    <property type="protein sequence ID" value="TXG75732.1"/>
    <property type="molecule type" value="Genomic_DNA"/>
</dbReference>
<evidence type="ECO:0000259" key="1">
    <source>
        <dbReference type="Pfam" id="PF01321"/>
    </source>
</evidence>
<dbReference type="InterPro" id="IPR029149">
    <property type="entry name" value="Creatin/AminoP/Spt16_N"/>
</dbReference>
<dbReference type="InterPro" id="IPR000587">
    <property type="entry name" value="Creatinase_N"/>
</dbReference>
<feature type="non-terminal residue" evidence="2">
    <location>
        <position position="107"/>
    </location>
</feature>
<dbReference type="Proteomes" id="UP000321026">
    <property type="component" value="Unassembled WGS sequence"/>
</dbReference>
<gene>
    <name evidence="2" type="ORF">E6Q11_07035</name>
</gene>
<protein>
    <recommendedName>
        <fullName evidence="1">Creatinase N-terminal domain-containing protein</fullName>
    </recommendedName>
</protein>
<reference evidence="2 3" key="1">
    <citation type="submission" date="2018-09" db="EMBL/GenBank/DDBJ databases">
        <title>Metagenome Assembled Genomes from an Advanced Water Purification Facility.</title>
        <authorList>
            <person name="Stamps B.W."/>
            <person name="Spear J.R."/>
        </authorList>
    </citation>
    <scope>NUCLEOTIDE SEQUENCE [LARGE SCALE GENOMIC DNA]</scope>
    <source>
        <strain evidence="2">Bin_63_2</strain>
    </source>
</reference>
<dbReference type="AlphaFoldDB" id="A0A5C7J4C2"/>
<evidence type="ECO:0000313" key="2">
    <source>
        <dbReference type="EMBL" id="TXG75732.1"/>
    </source>
</evidence>
<proteinExistence type="predicted"/>
<accession>A0A5C7J4C2</accession>
<dbReference type="Pfam" id="PF01321">
    <property type="entry name" value="Creatinase_N"/>
    <property type="match status" value="1"/>
</dbReference>
<organism evidence="2 3">
    <name type="scientific">Candidatus Dojkabacteria bacterium</name>
    <dbReference type="NCBI Taxonomy" id="2099670"/>
    <lineage>
        <taxon>Bacteria</taxon>
        <taxon>Candidatus Dojkabacteria</taxon>
    </lineage>
</organism>
<comment type="caution">
    <text evidence="2">The sequence shown here is derived from an EMBL/GenBank/DDBJ whole genome shotgun (WGS) entry which is preliminary data.</text>
</comment>
<name>A0A5C7J4C2_9BACT</name>
<feature type="domain" description="Creatinase N-terminal" evidence="1">
    <location>
        <begin position="7"/>
        <end position="106"/>
    </location>
</feature>
<dbReference type="SUPFAM" id="SSF53092">
    <property type="entry name" value="Creatinase/prolidase N-terminal domain"/>
    <property type="match status" value="1"/>
</dbReference>
<dbReference type="Gene3D" id="3.40.350.10">
    <property type="entry name" value="Creatinase/prolidase N-terminal domain"/>
    <property type="match status" value="1"/>
</dbReference>